<keyword evidence="13" id="KW-1267">Proteomics identification</keyword>
<dbReference type="SUPFAM" id="SSF54211">
    <property type="entry name" value="Ribosomal protein S5 domain 2-like"/>
    <property type="match status" value="1"/>
</dbReference>
<keyword evidence="7 9" id="KW-0342">GTP-binding</keyword>
<comment type="subcellular location">
    <subcellularLocation>
        <location evidence="1 9">Mitochondrion</location>
    </subcellularLocation>
</comment>
<reference evidence="11" key="1">
    <citation type="submission" date="2020-11" db="EMBL/GenBank/DDBJ databases">
        <title>Gallus gallus (Chicken) genome, bGalGal1, GRCg7b, maternal haplotype autosomes + Z &amp; W.</title>
        <authorList>
            <person name="Warren W."/>
            <person name="Formenti G."/>
            <person name="Fedrigo O."/>
            <person name="Haase B."/>
            <person name="Mountcastle J."/>
            <person name="Balacco J."/>
            <person name="Tracey A."/>
            <person name="Schneider V."/>
            <person name="Okimoto R."/>
            <person name="Cheng H."/>
            <person name="Hawken R."/>
            <person name="Howe K."/>
            <person name="Jarvis E.D."/>
        </authorList>
    </citation>
    <scope>NUCLEOTIDE SEQUENCE [LARGE SCALE GENOMIC DNA]</scope>
    <source>
        <strain evidence="11">Broiler</strain>
    </source>
</reference>
<dbReference type="InterPro" id="IPR000640">
    <property type="entry name" value="EFG_V-like"/>
</dbReference>
<dbReference type="GeneTree" id="ENSGT00550000074911"/>
<dbReference type="InterPro" id="IPR035649">
    <property type="entry name" value="EFG_V"/>
</dbReference>
<dbReference type="PROSITE" id="PS00301">
    <property type="entry name" value="G_TR_1"/>
    <property type="match status" value="1"/>
</dbReference>
<evidence type="ECO:0000256" key="1">
    <source>
        <dbReference type="ARBA" id="ARBA00004173"/>
    </source>
</evidence>
<feature type="binding site" evidence="9">
    <location>
        <begin position="108"/>
        <end position="112"/>
    </location>
    <ligand>
        <name>GTP</name>
        <dbReference type="ChEBI" id="CHEBI:37565"/>
    </ligand>
</feature>
<dbReference type="FunFam" id="3.30.230.10:FF:000003">
    <property type="entry name" value="Elongation factor G"/>
    <property type="match status" value="1"/>
</dbReference>
<keyword evidence="3 9" id="KW-0547">Nucleotide-binding</keyword>
<comment type="similarity">
    <text evidence="9">Belongs to the GTP-binding elongation factor family. EF-G/EF-2 subfamily.</text>
</comment>
<dbReference type="AlphaFoldDB" id="A0A8V0X776"/>
<dbReference type="InterPro" id="IPR047872">
    <property type="entry name" value="EFG_IV"/>
</dbReference>
<dbReference type="InterPro" id="IPR020568">
    <property type="entry name" value="Ribosomal_Su5_D2-typ_SF"/>
</dbReference>
<reference evidence="11" key="3">
    <citation type="submission" date="2025-09" db="UniProtKB">
        <authorList>
            <consortium name="Ensembl"/>
        </authorList>
    </citation>
    <scope>IDENTIFICATION</scope>
    <source>
        <strain evidence="11">broiler</strain>
    </source>
</reference>
<dbReference type="FunFam" id="3.40.50.300:FF:002372">
    <property type="entry name" value="Elongation factor G, mitochondrial"/>
    <property type="match status" value="1"/>
</dbReference>
<keyword evidence="12" id="KW-1185">Reference proteome</keyword>
<dbReference type="InterPro" id="IPR014721">
    <property type="entry name" value="Ribsml_uS5_D2-typ_fold_subgr"/>
</dbReference>
<evidence type="ECO:0000256" key="3">
    <source>
        <dbReference type="ARBA" id="ARBA00022741"/>
    </source>
</evidence>
<dbReference type="CDD" id="cd01434">
    <property type="entry name" value="EFG_mtEFG1_IV"/>
    <property type="match status" value="1"/>
</dbReference>
<evidence type="ECO:0000313" key="12">
    <source>
        <dbReference type="Proteomes" id="UP000000539"/>
    </source>
</evidence>
<evidence type="ECO:0007829" key="13">
    <source>
        <dbReference type="PeptideAtlas" id="A0A8V0X776"/>
    </source>
</evidence>
<dbReference type="FunFam" id="3.30.70.870:FF:000008">
    <property type="entry name" value="Elongation factor G, mitochondrial"/>
    <property type="match status" value="1"/>
</dbReference>
<dbReference type="InterPro" id="IPR000795">
    <property type="entry name" value="T_Tr_GTP-bd_dom"/>
</dbReference>
<dbReference type="InterPro" id="IPR041095">
    <property type="entry name" value="EFG_II"/>
</dbReference>
<dbReference type="PANTHER" id="PTHR43636">
    <property type="entry name" value="ELONGATION FACTOR G, MITOCHONDRIAL"/>
    <property type="match status" value="1"/>
</dbReference>
<dbReference type="Pfam" id="PF00679">
    <property type="entry name" value="EFG_C"/>
    <property type="match status" value="1"/>
</dbReference>
<dbReference type="Gene3D" id="3.30.70.240">
    <property type="match status" value="1"/>
</dbReference>
<dbReference type="Proteomes" id="UP000000539">
    <property type="component" value="Chromosome 9"/>
</dbReference>
<dbReference type="Pfam" id="PF03764">
    <property type="entry name" value="EFG_IV"/>
    <property type="match status" value="1"/>
</dbReference>
<comment type="catalytic activity">
    <reaction evidence="8">
        <text>GTP + H2O = GDP + phosphate + H(+)</text>
        <dbReference type="Rhea" id="RHEA:19669"/>
        <dbReference type="ChEBI" id="CHEBI:15377"/>
        <dbReference type="ChEBI" id="CHEBI:15378"/>
        <dbReference type="ChEBI" id="CHEBI:37565"/>
        <dbReference type="ChEBI" id="CHEBI:43474"/>
        <dbReference type="ChEBI" id="CHEBI:58189"/>
    </reaction>
    <physiologicalReaction direction="left-to-right" evidence="8">
        <dbReference type="Rhea" id="RHEA:19670"/>
    </physiologicalReaction>
</comment>
<protein>
    <recommendedName>
        <fullName evidence="9">Elongation factor G, mitochondrial</fullName>
        <shortName evidence="9">EF-Gmt</shortName>
    </recommendedName>
    <alternativeName>
        <fullName evidence="9">Elongation factor G 1, mitochondrial</fullName>
        <shortName evidence="9">mEF-G 1</shortName>
    </alternativeName>
    <alternativeName>
        <fullName evidence="9">Elongation factor G1</fullName>
    </alternativeName>
</protein>
<reference evidence="11" key="2">
    <citation type="submission" date="2025-08" db="UniProtKB">
        <authorList>
            <consortium name="Ensembl"/>
        </authorList>
    </citation>
    <scope>IDENTIFICATION</scope>
    <source>
        <strain evidence="11">broiler</strain>
    </source>
</reference>
<dbReference type="CDD" id="cd16262">
    <property type="entry name" value="EFG_III"/>
    <property type="match status" value="1"/>
</dbReference>
<evidence type="ECO:0000256" key="2">
    <source>
        <dbReference type="ARBA" id="ARBA00005870"/>
    </source>
</evidence>
<feature type="domain" description="Tr-type G" evidence="10">
    <location>
        <begin position="32"/>
        <end position="270"/>
    </location>
</feature>
<evidence type="ECO:0000256" key="4">
    <source>
        <dbReference type="ARBA" id="ARBA00022768"/>
    </source>
</evidence>
<dbReference type="Gene3D" id="3.30.70.870">
    <property type="entry name" value="Elongation Factor G (Translational Gtpase), domain 3"/>
    <property type="match status" value="1"/>
</dbReference>
<proteinExistence type="evidence at protein level"/>
<keyword evidence="5" id="KW-0378">Hydrolase</keyword>
<evidence type="ECO:0000259" key="10">
    <source>
        <dbReference type="PROSITE" id="PS51722"/>
    </source>
</evidence>
<dbReference type="InterPro" id="IPR004161">
    <property type="entry name" value="EFTu-like_2"/>
</dbReference>
<evidence type="ECO:0000256" key="5">
    <source>
        <dbReference type="ARBA" id="ARBA00022801"/>
    </source>
</evidence>
<dbReference type="InterPro" id="IPR031157">
    <property type="entry name" value="G_TR_CS"/>
</dbReference>
<dbReference type="CDD" id="cd04097">
    <property type="entry name" value="mtEFG1_C"/>
    <property type="match status" value="1"/>
</dbReference>
<feature type="binding site" evidence="9">
    <location>
        <begin position="41"/>
        <end position="48"/>
    </location>
    <ligand>
        <name>GTP</name>
        <dbReference type="ChEBI" id="CHEBI:37565"/>
    </ligand>
</feature>
<dbReference type="SMART" id="SM00889">
    <property type="entry name" value="EFG_IV"/>
    <property type="match status" value="1"/>
</dbReference>
<dbReference type="FunFam" id="2.40.30.10:FF:000022">
    <property type="entry name" value="Elongation factor G, mitochondrial"/>
    <property type="match status" value="1"/>
</dbReference>
<sequence length="699" mass="78046">MLRAVRAARGRGQRQFLLNACRRCSSAVLPNERIRNIGISAHIDSGKTTLTERVLFYTGRIAQMHEVRGKDGVGAVMDSMELERQRGITIQSAATYTMWKDTNINIIDTPGHVDFTIEVERSLRVLDGAILVLCAVGGVQCQTITVNRQMKRYNVPFLTFINKLDRMGSSPSRAVQQMSQTVRYDEIPAEFRAEAAERRSELIECVANSDDRLGELFLEEKIPTVADIKLAIRRATLKKSFTPVLVGSALKNKGVQPLLDAVLEYLPNPSEVENYAILNQGDSEDKAKFLLNSARDNSQPFVGLAFKLEAGRFGQLTYIRVYQGMLKKSDYIYNTRTGKRVRVQRLVRMHSDNMEDVNEVYAGDICALFGIDCASGDTFTDKTSTDISMESIHVPDPVISVAMKPSNKNDFDKFSKGLSRFTREDPTFRVHFDDESKETIVSGMGELHLEIYSQRMEREYSCPCTMGKPKVAFRENISAPVHFEYTHKKQTGGAGQYGKVIGVLEPLDPEDYTKVEFEDRTIGTNIPKQFVPAVEKGFRDACEKGPVSGHKISGVRFVLEDGAHHMVDSNEFAFIRAGEGALKQAMENAAVRLLEPIMAVEVMAPTEFQGAVIAGINRRHGVITGQDGTEGYFTLYAEVPLNDMFGYASELRSCTEGKGEYTMEYSKYHPCLPSTQEEIINKYLEATGRLPAKKGKAKS</sequence>
<dbReference type="Pfam" id="PF14492">
    <property type="entry name" value="EFG_III"/>
    <property type="match status" value="1"/>
</dbReference>
<dbReference type="OrthoDB" id="198619at2759"/>
<evidence type="ECO:0000256" key="6">
    <source>
        <dbReference type="ARBA" id="ARBA00022917"/>
    </source>
</evidence>
<dbReference type="HAMAP" id="MF_00054_B">
    <property type="entry name" value="EF_G_EF_2_B"/>
    <property type="match status" value="1"/>
</dbReference>
<comment type="pathway">
    <text evidence="9">Protein biosynthesis; polypeptide chain elongation.</text>
</comment>
<dbReference type="GO" id="GO:0005525">
    <property type="term" value="F:GTP binding"/>
    <property type="evidence" value="ECO:0007669"/>
    <property type="project" value="UniProtKB-UniRule"/>
</dbReference>
<dbReference type="InterPro" id="IPR005225">
    <property type="entry name" value="Small_GTP-bd"/>
</dbReference>
<dbReference type="GO" id="GO:0070125">
    <property type="term" value="P:mitochondrial translational elongation"/>
    <property type="evidence" value="ECO:0007669"/>
    <property type="project" value="UniProtKB-UniRule"/>
</dbReference>
<dbReference type="Pfam" id="PF03144">
    <property type="entry name" value="GTP_EFTU_D2"/>
    <property type="match status" value="1"/>
</dbReference>
<organism evidence="11 12">
    <name type="scientific">Gallus gallus</name>
    <name type="common">Chicken</name>
    <dbReference type="NCBI Taxonomy" id="9031"/>
    <lineage>
        <taxon>Eukaryota</taxon>
        <taxon>Metazoa</taxon>
        <taxon>Chordata</taxon>
        <taxon>Craniata</taxon>
        <taxon>Vertebrata</taxon>
        <taxon>Euteleostomi</taxon>
        <taxon>Archelosauria</taxon>
        <taxon>Archosauria</taxon>
        <taxon>Dinosauria</taxon>
        <taxon>Saurischia</taxon>
        <taxon>Theropoda</taxon>
        <taxon>Coelurosauria</taxon>
        <taxon>Aves</taxon>
        <taxon>Neognathae</taxon>
        <taxon>Galloanserae</taxon>
        <taxon>Galliformes</taxon>
        <taxon>Phasianidae</taxon>
        <taxon>Phasianinae</taxon>
        <taxon>Gallus</taxon>
    </lineage>
</organism>
<keyword evidence="9" id="KW-0496">Mitochondrion</keyword>
<dbReference type="InterPro" id="IPR005517">
    <property type="entry name" value="Transl_elong_EFG/EF2_IV"/>
</dbReference>
<dbReference type="GO" id="GO:0005739">
    <property type="term" value="C:mitochondrion"/>
    <property type="evidence" value="ECO:0007669"/>
    <property type="project" value="UniProtKB-SubCell"/>
</dbReference>
<evidence type="ECO:0000313" key="11">
    <source>
        <dbReference type="Ensembl" id="ENSGALP00010001294.1"/>
    </source>
</evidence>
<dbReference type="SMART" id="SM00838">
    <property type="entry name" value="EFG_C"/>
    <property type="match status" value="1"/>
</dbReference>
<dbReference type="InterPro" id="IPR009000">
    <property type="entry name" value="Transl_B-barrel_sf"/>
</dbReference>
<evidence type="ECO:0000256" key="7">
    <source>
        <dbReference type="ARBA" id="ARBA00023134"/>
    </source>
</evidence>
<dbReference type="NCBIfam" id="TIGR00231">
    <property type="entry name" value="small_GTP"/>
    <property type="match status" value="1"/>
</dbReference>
<dbReference type="InterPro" id="IPR009022">
    <property type="entry name" value="EFG_III"/>
</dbReference>
<dbReference type="Gene3D" id="3.30.230.10">
    <property type="match status" value="1"/>
</dbReference>
<dbReference type="Pfam" id="PF00009">
    <property type="entry name" value="GTP_EFTU"/>
    <property type="match status" value="1"/>
</dbReference>
<keyword evidence="6 9" id="KW-0648">Protein biosynthesis</keyword>
<dbReference type="Ensembl" id="ENSGALT00010002744.1">
    <property type="protein sequence ID" value="ENSGALP00010001294.1"/>
    <property type="gene ID" value="ENSGALG00010001187.1"/>
</dbReference>
<dbReference type="GO" id="GO:0003746">
    <property type="term" value="F:translation elongation factor activity"/>
    <property type="evidence" value="ECO:0007669"/>
    <property type="project" value="UniProtKB-UniRule"/>
</dbReference>
<dbReference type="PANTHER" id="PTHR43636:SF2">
    <property type="entry name" value="ELONGATION FACTOR G, MITOCHONDRIAL"/>
    <property type="match status" value="1"/>
</dbReference>
<dbReference type="InterPro" id="IPR027417">
    <property type="entry name" value="P-loop_NTPase"/>
</dbReference>
<name>A0A8V0X776_CHICK</name>
<dbReference type="SUPFAM" id="SSF50447">
    <property type="entry name" value="Translation proteins"/>
    <property type="match status" value="1"/>
</dbReference>
<feature type="binding site" evidence="9">
    <location>
        <begin position="162"/>
        <end position="165"/>
    </location>
    <ligand>
        <name>GTP</name>
        <dbReference type="ChEBI" id="CHEBI:37565"/>
    </ligand>
</feature>
<evidence type="ECO:0000256" key="9">
    <source>
        <dbReference type="HAMAP-Rule" id="MF_03061"/>
    </source>
</evidence>
<keyword evidence="4 9" id="KW-0251">Elongation factor</keyword>
<dbReference type="CDD" id="cd01886">
    <property type="entry name" value="EF-G"/>
    <property type="match status" value="1"/>
</dbReference>
<dbReference type="InterPro" id="IPR035647">
    <property type="entry name" value="EFG_III/V"/>
</dbReference>
<evidence type="ECO:0000256" key="8">
    <source>
        <dbReference type="ARBA" id="ARBA00049117"/>
    </source>
</evidence>
<comment type="function">
    <text evidence="9">Mitochondrial GTPase that catalyzes the GTP-dependent ribosomal translocation step during translation elongation. During this step, the ribosome changes from the pre-translocational (PRE) to the post-translocational (POST) state as the newly formed A-site-bound peptidyl-tRNA and P-site-bound deacylated tRNA move to the P and E sites, respectively. Catalyzes the coordinated movement of the two tRNA molecules, the mRNA and conformational changes in the ribosome. Does not mediate the disassembly of ribosomes from messenger RNA at the termination of mitochondrial protein biosynthesis.</text>
</comment>
<dbReference type="CDD" id="cd04091">
    <property type="entry name" value="mtEFG1_II_like"/>
    <property type="match status" value="1"/>
</dbReference>
<dbReference type="PRINTS" id="PR01037">
    <property type="entry name" value="TCRTETOQM"/>
</dbReference>
<dbReference type="InterPro" id="IPR004540">
    <property type="entry name" value="Transl_elong_EFG/EF2"/>
</dbReference>
<dbReference type="PRINTS" id="PR00315">
    <property type="entry name" value="ELONGATNFCT"/>
</dbReference>
<comment type="similarity">
    <text evidence="2">Belongs to the TRAFAC class translation factor GTPase superfamily. Classic translation factor GTPase family. EF-G/EF-2 subfamily.</text>
</comment>
<dbReference type="FunFam" id="3.30.70.240:FF:000001">
    <property type="entry name" value="Elongation factor G"/>
    <property type="match status" value="1"/>
</dbReference>
<dbReference type="SUPFAM" id="SSF52540">
    <property type="entry name" value="P-loop containing nucleoside triphosphate hydrolases"/>
    <property type="match status" value="1"/>
</dbReference>
<gene>
    <name evidence="9 11" type="primary">GFM1</name>
    <name evidence="9" type="synonym">EFG1</name>
</gene>
<dbReference type="GO" id="GO:0003924">
    <property type="term" value="F:GTPase activity"/>
    <property type="evidence" value="ECO:0007669"/>
    <property type="project" value="UniProtKB-UniRule"/>
</dbReference>
<accession>A0A8V0X776</accession>
<dbReference type="Gene3D" id="2.40.30.10">
    <property type="entry name" value="Translation factors"/>
    <property type="match status" value="1"/>
</dbReference>
<dbReference type="Gene3D" id="3.40.50.300">
    <property type="entry name" value="P-loop containing nucleotide triphosphate hydrolases"/>
    <property type="match status" value="1"/>
</dbReference>
<dbReference type="PROSITE" id="PS51722">
    <property type="entry name" value="G_TR_2"/>
    <property type="match status" value="1"/>
</dbReference>
<dbReference type="SUPFAM" id="SSF54980">
    <property type="entry name" value="EF-G C-terminal domain-like"/>
    <property type="match status" value="2"/>
</dbReference>